<dbReference type="Proteomes" id="UP001501343">
    <property type="component" value="Unassembled WGS sequence"/>
</dbReference>
<feature type="transmembrane region" description="Helical" evidence="1">
    <location>
        <begin position="15"/>
        <end position="34"/>
    </location>
</feature>
<name>A0ABN2PQS4_9MICO</name>
<gene>
    <name evidence="3" type="ORF">GCM10009775_17230</name>
</gene>
<keyword evidence="1" id="KW-1133">Transmembrane helix</keyword>
<organism evidence="3 4">
    <name type="scientific">Microbacterium aoyamense</name>
    <dbReference type="NCBI Taxonomy" id="344166"/>
    <lineage>
        <taxon>Bacteria</taxon>
        <taxon>Bacillati</taxon>
        <taxon>Actinomycetota</taxon>
        <taxon>Actinomycetes</taxon>
        <taxon>Micrococcales</taxon>
        <taxon>Microbacteriaceae</taxon>
        <taxon>Microbacterium</taxon>
    </lineage>
</organism>
<dbReference type="InterPro" id="IPR003675">
    <property type="entry name" value="Rce1/LyrA-like_dom"/>
</dbReference>
<comment type="caution">
    <text evidence="3">The sequence shown here is derived from an EMBL/GenBank/DDBJ whole genome shotgun (WGS) entry which is preliminary data.</text>
</comment>
<keyword evidence="1" id="KW-0472">Membrane</keyword>
<dbReference type="RefSeq" id="WP_248150275.1">
    <property type="nucleotide sequence ID" value="NZ_BAAAOF010000003.1"/>
</dbReference>
<evidence type="ECO:0000259" key="2">
    <source>
        <dbReference type="Pfam" id="PF02517"/>
    </source>
</evidence>
<reference evidence="3 4" key="1">
    <citation type="journal article" date="2019" name="Int. J. Syst. Evol. Microbiol.">
        <title>The Global Catalogue of Microorganisms (GCM) 10K type strain sequencing project: providing services to taxonomists for standard genome sequencing and annotation.</title>
        <authorList>
            <consortium name="The Broad Institute Genomics Platform"/>
            <consortium name="The Broad Institute Genome Sequencing Center for Infectious Disease"/>
            <person name="Wu L."/>
            <person name="Ma J."/>
        </authorList>
    </citation>
    <scope>NUCLEOTIDE SEQUENCE [LARGE SCALE GENOMIC DNA]</scope>
    <source>
        <strain evidence="3 4">JCM 14900</strain>
    </source>
</reference>
<keyword evidence="1" id="KW-0812">Transmembrane</keyword>
<keyword evidence="4" id="KW-1185">Reference proteome</keyword>
<sequence>MPAHPDAALAPARPAVSWGLVPAALVCLAAPAFFVVRIPWIGWMLLAAALVSAWLVERRTPHDFAFVAGKGRPRRAPSILRDVSLIAVGLLIVSAIPLKAELDNLAILRFALALGGAVAVPYVISRWVYRDHAIRFPWRGGGRWTTFQWTWLVAVLVLGWLILPFYFITSGVYLNWPVVDTPELIGRLFVGVGAVGIWDELFFICTVFALLRRHFPDWQANILQTVVFVSFLWELGYQAWGPFLTIPFALLQGFIFMKTRSLAYVVTVHLLFDAVVFAVLVHAHNPGMLDWLFLV</sequence>
<proteinExistence type="predicted"/>
<evidence type="ECO:0000256" key="1">
    <source>
        <dbReference type="SAM" id="Phobius"/>
    </source>
</evidence>
<feature type="transmembrane region" description="Helical" evidence="1">
    <location>
        <begin position="262"/>
        <end position="283"/>
    </location>
</feature>
<dbReference type="Pfam" id="PF02517">
    <property type="entry name" value="Rce1-like"/>
    <property type="match status" value="1"/>
</dbReference>
<feature type="domain" description="CAAX prenyl protease 2/Lysostaphin resistance protein A-like" evidence="2">
    <location>
        <begin position="185"/>
        <end position="275"/>
    </location>
</feature>
<evidence type="ECO:0000313" key="4">
    <source>
        <dbReference type="Proteomes" id="UP001501343"/>
    </source>
</evidence>
<feature type="transmembrane region" description="Helical" evidence="1">
    <location>
        <begin position="106"/>
        <end position="129"/>
    </location>
</feature>
<feature type="transmembrane region" description="Helical" evidence="1">
    <location>
        <begin position="149"/>
        <end position="168"/>
    </location>
</feature>
<evidence type="ECO:0000313" key="3">
    <source>
        <dbReference type="EMBL" id="GAA1925531.1"/>
    </source>
</evidence>
<dbReference type="EMBL" id="BAAAOF010000003">
    <property type="protein sequence ID" value="GAA1925531.1"/>
    <property type="molecule type" value="Genomic_DNA"/>
</dbReference>
<accession>A0ABN2PQS4</accession>
<protein>
    <recommendedName>
        <fullName evidence="2">CAAX prenyl protease 2/Lysostaphin resistance protein A-like domain-containing protein</fullName>
    </recommendedName>
</protein>
<feature type="transmembrane region" description="Helical" evidence="1">
    <location>
        <begin position="78"/>
        <end position="100"/>
    </location>
</feature>
<feature type="transmembrane region" description="Helical" evidence="1">
    <location>
        <begin position="188"/>
        <end position="211"/>
    </location>
</feature>
<feature type="transmembrane region" description="Helical" evidence="1">
    <location>
        <begin position="40"/>
        <end position="57"/>
    </location>
</feature>